<protein>
    <submittedName>
        <fullName evidence="1">Uncharacterized protein</fullName>
    </submittedName>
</protein>
<comment type="caution">
    <text evidence="1">The sequence shown here is derived from an EMBL/GenBank/DDBJ whole genome shotgun (WGS) entry which is preliminary data.</text>
</comment>
<dbReference type="EMBL" id="BJZU01000269">
    <property type="protein sequence ID" value="GEP08103.1"/>
    <property type="molecule type" value="Genomic_DNA"/>
</dbReference>
<accession>A0A512JDS4</accession>
<evidence type="ECO:0000313" key="1">
    <source>
        <dbReference type="EMBL" id="GEP08103.1"/>
    </source>
</evidence>
<gene>
    <name evidence="1" type="ORF">MOX02_61410</name>
</gene>
<reference evidence="1 2" key="1">
    <citation type="submission" date="2019-07" db="EMBL/GenBank/DDBJ databases">
        <title>Whole genome shotgun sequence of Methylobacterium oxalidis NBRC 107715.</title>
        <authorList>
            <person name="Hosoyama A."/>
            <person name="Uohara A."/>
            <person name="Ohji S."/>
            <person name="Ichikawa N."/>
        </authorList>
    </citation>
    <scope>NUCLEOTIDE SEQUENCE [LARGE SCALE GENOMIC DNA]</scope>
    <source>
        <strain evidence="1 2">NBRC 107715</strain>
    </source>
</reference>
<dbReference type="AlphaFoldDB" id="A0A512JDS4"/>
<organism evidence="1 2">
    <name type="scientific">Methylobacterium oxalidis</name>
    <dbReference type="NCBI Taxonomy" id="944322"/>
    <lineage>
        <taxon>Bacteria</taxon>
        <taxon>Pseudomonadati</taxon>
        <taxon>Pseudomonadota</taxon>
        <taxon>Alphaproteobacteria</taxon>
        <taxon>Hyphomicrobiales</taxon>
        <taxon>Methylobacteriaceae</taxon>
        <taxon>Methylobacterium</taxon>
    </lineage>
</organism>
<dbReference type="Proteomes" id="UP000321960">
    <property type="component" value="Unassembled WGS sequence"/>
</dbReference>
<proteinExistence type="predicted"/>
<name>A0A512JDS4_9HYPH</name>
<evidence type="ECO:0000313" key="2">
    <source>
        <dbReference type="Proteomes" id="UP000321960"/>
    </source>
</evidence>
<sequence length="55" mass="5873">MHAFVLGGGRQASQLLGIPDRGEPTPDCYVGSRGRLGVLAIRLLGGDFHNLTIRI</sequence>